<dbReference type="Proteomes" id="UP000178912">
    <property type="component" value="Unassembled WGS sequence"/>
</dbReference>
<reference evidence="3" key="1">
    <citation type="submission" date="2016-03" db="EMBL/GenBank/DDBJ databases">
        <authorList>
            <person name="Guldener U."/>
        </authorList>
    </citation>
    <scope>NUCLEOTIDE SEQUENCE [LARGE SCALE GENOMIC DNA]</scope>
    <source>
        <strain evidence="3">04CH-RAC-A.6.1</strain>
    </source>
</reference>
<keyword evidence="3" id="KW-1185">Reference proteome</keyword>
<name>A0A1E1K1U0_9HELO</name>
<evidence type="ECO:0000313" key="2">
    <source>
        <dbReference type="EMBL" id="CZS92039.1"/>
    </source>
</evidence>
<dbReference type="AlphaFoldDB" id="A0A1E1K1U0"/>
<feature type="signal peptide" evidence="1">
    <location>
        <begin position="1"/>
        <end position="19"/>
    </location>
</feature>
<feature type="chain" id="PRO_5009445488" evidence="1">
    <location>
        <begin position="20"/>
        <end position="137"/>
    </location>
</feature>
<evidence type="ECO:0000256" key="1">
    <source>
        <dbReference type="SAM" id="SignalP"/>
    </source>
</evidence>
<gene>
    <name evidence="2" type="ORF">RAG0_02568</name>
</gene>
<dbReference type="EMBL" id="FJUX01000011">
    <property type="protein sequence ID" value="CZS92039.1"/>
    <property type="molecule type" value="Genomic_DNA"/>
</dbReference>
<organism evidence="2 3">
    <name type="scientific">Rhynchosporium agropyri</name>
    <dbReference type="NCBI Taxonomy" id="914238"/>
    <lineage>
        <taxon>Eukaryota</taxon>
        <taxon>Fungi</taxon>
        <taxon>Dikarya</taxon>
        <taxon>Ascomycota</taxon>
        <taxon>Pezizomycotina</taxon>
        <taxon>Leotiomycetes</taxon>
        <taxon>Helotiales</taxon>
        <taxon>Ploettnerulaceae</taxon>
        <taxon>Rhynchosporium</taxon>
    </lineage>
</organism>
<evidence type="ECO:0000313" key="3">
    <source>
        <dbReference type="Proteomes" id="UP000178912"/>
    </source>
</evidence>
<protein>
    <submittedName>
        <fullName evidence="2">Uncharacterized protein</fullName>
    </submittedName>
</protein>
<proteinExistence type="predicted"/>
<sequence length="137" mass="15707">MKLTSTVILFILAPMSALGFSYRAVFYAAKTSTTTQANRAAETAMANTRWAYTPQVDAVHKGEHKYVLYVLVSVYRYWTGNPMSDTVDSERSPKRSMNQKYWFEKHGRNAVLRTDKAEETHSVEFVDLDSRSAMFYV</sequence>
<accession>A0A1E1K1U0</accession>
<keyword evidence="1" id="KW-0732">Signal</keyword>